<dbReference type="RefSeq" id="WP_346757814.1">
    <property type="nucleotide sequence ID" value="NZ_JAUJEB010000001.1"/>
</dbReference>
<accession>A0ABT8L416</accession>
<proteinExistence type="predicted"/>
<dbReference type="Proteomes" id="UP001172083">
    <property type="component" value="Unassembled WGS sequence"/>
</dbReference>
<comment type="caution">
    <text evidence="1">The sequence shown here is derived from an EMBL/GenBank/DDBJ whole genome shotgun (WGS) entry which is preliminary data.</text>
</comment>
<evidence type="ECO:0008006" key="3">
    <source>
        <dbReference type="Google" id="ProtNLM"/>
    </source>
</evidence>
<name>A0ABT8L416_9BACT</name>
<evidence type="ECO:0000313" key="2">
    <source>
        <dbReference type="Proteomes" id="UP001172083"/>
    </source>
</evidence>
<organism evidence="1 2">
    <name type="scientific">Agaribacillus aureus</name>
    <dbReference type="NCBI Taxonomy" id="3051825"/>
    <lineage>
        <taxon>Bacteria</taxon>
        <taxon>Pseudomonadati</taxon>
        <taxon>Bacteroidota</taxon>
        <taxon>Cytophagia</taxon>
        <taxon>Cytophagales</taxon>
        <taxon>Splendidivirgaceae</taxon>
        <taxon>Agaribacillus</taxon>
    </lineage>
</organism>
<protein>
    <recommendedName>
        <fullName evidence="3">Glycosyltransferase</fullName>
    </recommendedName>
</protein>
<evidence type="ECO:0000313" key="1">
    <source>
        <dbReference type="EMBL" id="MDN5212497.1"/>
    </source>
</evidence>
<dbReference type="EMBL" id="JAUJEB010000001">
    <property type="protein sequence ID" value="MDN5212497.1"/>
    <property type="molecule type" value="Genomic_DNA"/>
</dbReference>
<sequence length="413" mass="47872">MIRIFPIDNLSLPCPVCGAQVKGVSDYLFTGVYFLARQHCPSCTESYLQTLPVGHAHQFPISLSGDGSKMINENQVPSWWGDPLLEILKYKKWIELPISKKILRKANRVVLLNCMDDCFGHVFWKLLNADRHLKQPDIGLILIIPASFMWLVPEGVAELWVIDAPLSRLSMGIQNLDAFLKEEIKRFDEVYLSKAYVHLDHTQVDISKFIKTKRFDLNQFEKKRPQITFIMREDRFWLANQLDEFFYKVCIKFKLLSRFKGYFIFRQNRLFNRTANALQEKMPDSCITATGLGTSGRLNKNIVDRRVKQVDLEMEKKWCDIYAQSHIVFGVHGSNMIIPTSLAAGFINILPHYKIDNMSEDIAFSSNTRYTLFLGRHLAAFVRPWLVVRHMISMIKLFPQVKDNMDPLTTENS</sequence>
<gene>
    <name evidence="1" type="ORF">QQ020_10590</name>
</gene>
<reference evidence="1" key="1">
    <citation type="submission" date="2023-06" db="EMBL/GenBank/DDBJ databases">
        <title>Genomic of Agaribacillus aureum.</title>
        <authorList>
            <person name="Wang G."/>
        </authorList>
    </citation>
    <scope>NUCLEOTIDE SEQUENCE</scope>
    <source>
        <strain evidence="1">BMA12</strain>
    </source>
</reference>
<keyword evidence="2" id="KW-1185">Reference proteome</keyword>